<dbReference type="Pfam" id="PF00060">
    <property type="entry name" value="Lig_chan"/>
    <property type="match status" value="1"/>
</dbReference>
<dbReference type="InterPro" id="IPR019594">
    <property type="entry name" value="Glu/Gly-bd"/>
</dbReference>
<keyword evidence="16" id="KW-0732">Signal</keyword>
<evidence type="ECO:0000256" key="13">
    <source>
        <dbReference type="ARBA" id="ARBA00023303"/>
    </source>
</evidence>
<dbReference type="GeneID" id="100378566"/>
<dbReference type="PRINTS" id="PR00177">
    <property type="entry name" value="NMDARECEPTOR"/>
</dbReference>
<keyword evidence="9" id="KW-0675">Receptor</keyword>
<evidence type="ECO:0000256" key="2">
    <source>
        <dbReference type="ARBA" id="ARBA00022448"/>
    </source>
</evidence>
<dbReference type="Gene3D" id="3.40.190.10">
    <property type="entry name" value="Periplasmic binding protein-like II"/>
    <property type="match status" value="2"/>
</dbReference>
<feature type="signal peptide" evidence="16">
    <location>
        <begin position="1"/>
        <end position="22"/>
    </location>
</feature>
<evidence type="ECO:0000256" key="8">
    <source>
        <dbReference type="ARBA" id="ARBA00023136"/>
    </source>
</evidence>
<keyword evidence="4 15" id="KW-0812">Transmembrane</keyword>
<keyword evidence="11" id="KW-0628">Postsynaptic cell membrane</keyword>
<protein>
    <submittedName>
        <fullName evidence="20">Glutamate receptor ionotropic, kainate 2-like</fullName>
    </submittedName>
</protein>
<evidence type="ECO:0000256" key="9">
    <source>
        <dbReference type="ARBA" id="ARBA00023170"/>
    </source>
</evidence>
<keyword evidence="3" id="KW-1003">Cell membrane</keyword>
<dbReference type="Gene3D" id="1.10.287.70">
    <property type="match status" value="1"/>
</dbReference>
<keyword evidence="10" id="KW-0325">Glycoprotein</keyword>
<evidence type="ECO:0000259" key="18">
    <source>
        <dbReference type="SMART" id="SM00918"/>
    </source>
</evidence>
<dbReference type="InterPro" id="IPR001320">
    <property type="entry name" value="Iontro_rcpt_C"/>
</dbReference>
<dbReference type="SMART" id="SM00918">
    <property type="entry name" value="Lig_chan-Glu_bd"/>
    <property type="match status" value="1"/>
</dbReference>
<evidence type="ECO:0000313" key="20">
    <source>
        <dbReference type="RefSeq" id="XP_002734294.2"/>
    </source>
</evidence>
<accession>A0ABM0GP78</accession>
<dbReference type="Gene3D" id="3.40.50.2300">
    <property type="match status" value="2"/>
</dbReference>
<evidence type="ECO:0000256" key="16">
    <source>
        <dbReference type="SAM" id="SignalP"/>
    </source>
</evidence>
<feature type="chain" id="PRO_5046058225" evidence="16">
    <location>
        <begin position="23"/>
        <end position="879"/>
    </location>
</feature>
<dbReference type="SUPFAM" id="SSF81324">
    <property type="entry name" value="Voltage-gated potassium channels"/>
    <property type="match status" value="1"/>
</dbReference>
<dbReference type="Proteomes" id="UP000694865">
    <property type="component" value="Unplaced"/>
</dbReference>
<evidence type="ECO:0000256" key="10">
    <source>
        <dbReference type="ARBA" id="ARBA00023180"/>
    </source>
</evidence>
<evidence type="ECO:0000256" key="5">
    <source>
        <dbReference type="ARBA" id="ARBA00022989"/>
    </source>
</evidence>
<dbReference type="PANTHER" id="PTHR18966">
    <property type="entry name" value="IONOTROPIC GLUTAMATE RECEPTOR"/>
    <property type="match status" value="1"/>
</dbReference>
<evidence type="ECO:0000256" key="3">
    <source>
        <dbReference type="ARBA" id="ARBA00022475"/>
    </source>
</evidence>
<keyword evidence="7" id="KW-0406">Ion transport</keyword>
<keyword evidence="19" id="KW-1185">Reference proteome</keyword>
<dbReference type="RefSeq" id="XP_002734294.2">
    <property type="nucleotide sequence ID" value="XM_002734248.2"/>
</dbReference>
<dbReference type="InterPro" id="IPR028082">
    <property type="entry name" value="Peripla_BP_I"/>
</dbReference>
<feature type="domain" description="Ionotropic glutamate receptor C-terminal" evidence="17">
    <location>
        <begin position="447"/>
        <end position="807"/>
    </location>
</feature>
<dbReference type="Pfam" id="PF01094">
    <property type="entry name" value="ANF_receptor"/>
    <property type="match status" value="1"/>
</dbReference>
<feature type="transmembrane region" description="Helical" evidence="15">
    <location>
        <begin position="830"/>
        <end position="852"/>
    </location>
</feature>
<feature type="transmembrane region" description="Helical" evidence="15">
    <location>
        <begin position="642"/>
        <end position="665"/>
    </location>
</feature>
<evidence type="ECO:0000256" key="12">
    <source>
        <dbReference type="ARBA" id="ARBA00023286"/>
    </source>
</evidence>
<dbReference type="SUPFAM" id="SSF53850">
    <property type="entry name" value="Periplasmic binding protein-like II"/>
    <property type="match status" value="1"/>
</dbReference>
<evidence type="ECO:0000256" key="15">
    <source>
        <dbReference type="SAM" id="Phobius"/>
    </source>
</evidence>
<organism evidence="19 20">
    <name type="scientific">Saccoglossus kowalevskii</name>
    <name type="common">Acorn worm</name>
    <dbReference type="NCBI Taxonomy" id="10224"/>
    <lineage>
        <taxon>Eukaryota</taxon>
        <taxon>Metazoa</taxon>
        <taxon>Hemichordata</taxon>
        <taxon>Enteropneusta</taxon>
        <taxon>Harrimaniidae</taxon>
        <taxon>Saccoglossus</taxon>
    </lineage>
</organism>
<comment type="subcellular location">
    <subcellularLocation>
        <location evidence="1">Cell membrane</location>
        <topology evidence="1">Multi-pass membrane protein</topology>
    </subcellularLocation>
    <subcellularLocation>
        <location evidence="14">Postsynaptic cell membrane</location>
    </subcellularLocation>
</comment>
<dbReference type="Pfam" id="PF10613">
    <property type="entry name" value="Lig_chan-Glu_bd"/>
    <property type="match status" value="1"/>
</dbReference>
<feature type="domain" description="Ionotropic glutamate receptor L-glutamate and glycine-binding" evidence="18">
    <location>
        <begin position="457"/>
        <end position="516"/>
    </location>
</feature>
<keyword evidence="6" id="KW-0770">Synapse</keyword>
<keyword evidence="12" id="KW-1071">Ligand-gated ion channel</keyword>
<gene>
    <name evidence="20" type="primary">LOC100378566</name>
</gene>
<dbReference type="InterPro" id="IPR001508">
    <property type="entry name" value="Iono_Glu_rcpt_met"/>
</dbReference>
<dbReference type="InterPro" id="IPR001828">
    <property type="entry name" value="ANF_lig-bd_rcpt"/>
</dbReference>
<name>A0ABM0GP78_SACKO</name>
<reference evidence="20" key="1">
    <citation type="submission" date="2025-08" db="UniProtKB">
        <authorList>
            <consortium name="RefSeq"/>
        </authorList>
    </citation>
    <scope>IDENTIFICATION</scope>
    <source>
        <tissue evidence="20">Testes</tissue>
    </source>
</reference>
<sequence length="879" mass="99915">MNNVSGFLVFFLVVITREITSSDHSPSVIRLAVLLEGNSTQHEEDIIQLAVNQINSDVDILPDTEIDYVIRRVPDGDSFAAVREVCSLLDLQISAVVSASTCDVTSALKSVLDNYHMTYISVSRGQCPRARLSRSPPKDGGYTFSIRPNISLGSMAMLHLMEALNWSEIVVFYDDSEGQKQIEDLLQNGFQDSSPPRVVMVAFENSFATRQILASVKEKNMKHFAVYCRIENAVQILLQAASFGMTVGDYQWVIMGQETSDAELNYFDDVTGIVTLLRQVLHMYSSIPKFAEAWRLIRRQLSSDCNIISFDQMQENCPRDTSIVMHAAYLYDAIHVLATAMDDLIRKNKWIKPRIIGCQGEGARVEPMGNQRFKRILHKIKTSGLTGDISFQNSCYNDNVGFELMSIEHINNESRCWRIGSWDPFNNLRLAHIPFTRNFDRYNKNQTLRIVTIKESPFMMQGESHDAAYMGYCMDLINEIAKGLKVKVSIYDVPDGKYGGQEDDGTWNGLVGEVYYGRADIAVAGMIITSERERVVDFTKPFMSYGVGILIRKPQKTTNTFAFLQPLRISVWGCIFASILATGIVLFILDRLSPFSSHNTKEDAEEKTKFDLMNSLWFTFSGFMQQGADYTPLSVSSRIMGAFWWFCSLIVVATYTANLAAFLTVSRMDSTINSLDDLAHQSRVMYGTIEDSSLMRWFRTRADKDPLYSRMWSFMSTVKPSVWVTSAEEGYQKVMKEDYAFFWDAPILEYVKQTNCDVMTVGKPFNLKGYGIATPRGAPYREDISVILLNMQEQGKLEELKRKWFNKESMCSLDTSTGQPRDIQLETVAGVFYVLAIGTAFSYITLFVEIIWRLYRKYVKQLESQNSTEHELTDFEPKP</sequence>
<dbReference type="SUPFAM" id="SSF53822">
    <property type="entry name" value="Periplasmic binding protein-like I"/>
    <property type="match status" value="1"/>
</dbReference>
<evidence type="ECO:0000259" key="17">
    <source>
        <dbReference type="SMART" id="SM00079"/>
    </source>
</evidence>
<evidence type="ECO:0000313" key="19">
    <source>
        <dbReference type="Proteomes" id="UP000694865"/>
    </source>
</evidence>
<dbReference type="SMART" id="SM00079">
    <property type="entry name" value="PBPe"/>
    <property type="match status" value="1"/>
</dbReference>
<keyword evidence="13" id="KW-0407">Ion channel</keyword>
<proteinExistence type="predicted"/>
<keyword evidence="8 15" id="KW-0472">Membrane</keyword>
<evidence type="ECO:0000256" key="14">
    <source>
        <dbReference type="ARBA" id="ARBA00034100"/>
    </source>
</evidence>
<evidence type="ECO:0000256" key="6">
    <source>
        <dbReference type="ARBA" id="ARBA00023018"/>
    </source>
</evidence>
<evidence type="ECO:0000256" key="1">
    <source>
        <dbReference type="ARBA" id="ARBA00004651"/>
    </source>
</evidence>
<evidence type="ECO:0000256" key="11">
    <source>
        <dbReference type="ARBA" id="ARBA00023257"/>
    </source>
</evidence>
<dbReference type="InterPro" id="IPR015683">
    <property type="entry name" value="Ionotropic_Glu_rcpt"/>
</dbReference>
<feature type="transmembrane region" description="Helical" evidence="15">
    <location>
        <begin position="569"/>
        <end position="589"/>
    </location>
</feature>
<evidence type="ECO:0000256" key="7">
    <source>
        <dbReference type="ARBA" id="ARBA00023065"/>
    </source>
</evidence>
<evidence type="ECO:0000256" key="4">
    <source>
        <dbReference type="ARBA" id="ARBA00022692"/>
    </source>
</evidence>
<keyword evidence="2" id="KW-0813">Transport</keyword>
<keyword evidence="5 15" id="KW-1133">Transmembrane helix</keyword>